<organism evidence="1 2">
    <name type="scientific">Tissierella simiarum</name>
    <dbReference type="NCBI Taxonomy" id="2841534"/>
    <lineage>
        <taxon>Bacteria</taxon>
        <taxon>Bacillati</taxon>
        <taxon>Bacillota</taxon>
        <taxon>Tissierellia</taxon>
        <taxon>Tissierellales</taxon>
        <taxon>Tissierellaceae</taxon>
        <taxon>Tissierella</taxon>
    </lineage>
</organism>
<evidence type="ECO:0000313" key="2">
    <source>
        <dbReference type="Proteomes" id="UP000749471"/>
    </source>
</evidence>
<proteinExistence type="predicted"/>
<accession>A0ABS6E879</accession>
<dbReference type="RefSeq" id="WP_216520820.1">
    <property type="nucleotide sequence ID" value="NZ_JAHLPM010000012.1"/>
</dbReference>
<evidence type="ECO:0008006" key="3">
    <source>
        <dbReference type="Google" id="ProtNLM"/>
    </source>
</evidence>
<dbReference type="Proteomes" id="UP000749471">
    <property type="component" value="Unassembled WGS sequence"/>
</dbReference>
<sequence length="54" mass="6491">MRVVGLKSVIREKKKRYVKSTPQFVVENILNREFTALKPNEKWVTNVKEFKYGY</sequence>
<protein>
    <recommendedName>
        <fullName evidence="3">Transposase</fullName>
    </recommendedName>
</protein>
<keyword evidence="2" id="KW-1185">Reference proteome</keyword>
<name>A0ABS6E879_9FIRM</name>
<gene>
    <name evidence="1" type="ORF">KQI42_13915</name>
</gene>
<evidence type="ECO:0000313" key="1">
    <source>
        <dbReference type="EMBL" id="MBU5439113.1"/>
    </source>
</evidence>
<dbReference type="EMBL" id="JAHLPM010000012">
    <property type="protein sequence ID" value="MBU5439113.1"/>
    <property type="molecule type" value="Genomic_DNA"/>
</dbReference>
<reference evidence="1 2" key="1">
    <citation type="submission" date="2021-06" db="EMBL/GenBank/DDBJ databases">
        <authorList>
            <person name="Sun Q."/>
            <person name="Li D."/>
        </authorList>
    </citation>
    <scope>NUCLEOTIDE SEQUENCE [LARGE SCALE GENOMIC DNA]</scope>
    <source>
        <strain evidence="1 2">MSJ-40</strain>
    </source>
</reference>
<comment type="caution">
    <text evidence="1">The sequence shown here is derived from an EMBL/GenBank/DDBJ whole genome shotgun (WGS) entry which is preliminary data.</text>
</comment>